<name>A0ABR3EYY0_9AGAR</name>
<accession>A0ABR3EYY0</accession>
<proteinExistence type="predicted"/>
<evidence type="ECO:0000313" key="2">
    <source>
        <dbReference type="EMBL" id="KAL0568146.1"/>
    </source>
</evidence>
<dbReference type="Proteomes" id="UP001465976">
    <property type="component" value="Unassembled WGS sequence"/>
</dbReference>
<feature type="compositionally biased region" description="Low complexity" evidence="1">
    <location>
        <begin position="90"/>
        <end position="105"/>
    </location>
</feature>
<sequence length="312" mass="33730">MPSKTRAAAKKNTNGAASKAAAAPKGQTGKEKNNAGQKVKGKEASSALKRKHSVGEIEDANQQTSGKTTAKGISAPDVEQSAQKKQRTETTPASAATNSPTSNNAVPAFTDGSFDIYPMVFPWLNDTISQPEAGESVDYTELHAKIMELQKDHPNSGKLPIHFPSEGVGYGRLRCHLPCFVQPMWNAPLDIGIEGITRHTNLELDGSEKSQFYNEDIDDTIPSGEGIAGSLLLVSEMIGIDGFFGSFKLFTTPVSEGINIYQGVLSSEVEFGGLLRFNGYAKHANECTFSFWLVPSKEDAYLECRHLEEELA</sequence>
<protein>
    <submittedName>
        <fullName evidence="2">Uncharacterized protein</fullName>
    </submittedName>
</protein>
<feature type="region of interest" description="Disordered" evidence="1">
    <location>
        <begin position="1"/>
        <end position="107"/>
    </location>
</feature>
<evidence type="ECO:0000313" key="3">
    <source>
        <dbReference type="Proteomes" id="UP001465976"/>
    </source>
</evidence>
<keyword evidence="3" id="KW-1185">Reference proteome</keyword>
<evidence type="ECO:0000256" key="1">
    <source>
        <dbReference type="SAM" id="MobiDB-lite"/>
    </source>
</evidence>
<gene>
    <name evidence="2" type="ORF">V5O48_013840</name>
</gene>
<organism evidence="2 3">
    <name type="scientific">Marasmius crinis-equi</name>
    <dbReference type="NCBI Taxonomy" id="585013"/>
    <lineage>
        <taxon>Eukaryota</taxon>
        <taxon>Fungi</taxon>
        <taxon>Dikarya</taxon>
        <taxon>Basidiomycota</taxon>
        <taxon>Agaricomycotina</taxon>
        <taxon>Agaricomycetes</taxon>
        <taxon>Agaricomycetidae</taxon>
        <taxon>Agaricales</taxon>
        <taxon>Marasmiineae</taxon>
        <taxon>Marasmiaceae</taxon>
        <taxon>Marasmius</taxon>
    </lineage>
</organism>
<comment type="caution">
    <text evidence="2">The sequence shown here is derived from an EMBL/GenBank/DDBJ whole genome shotgun (WGS) entry which is preliminary data.</text>
</comment>
<dbReference type="EMBL" id="JBAHYK010001403">
    <property type="protein sequence ID" value="KAL0568146.1"/>
    <property type="molecule type" value="Genomic_DNA"/>
</dbReference>
<feature type="compositionally biased region" description="Low complexity" evidence="1">
    <location>
        <begin position="1"/>
        <end position="26"/>
    </location>
</feature>
<reference evidence="2 3" key="1">
    <citation type="submission" date="2024-02" db="EMBL/GenBank/DDBJ databases">
        <title>A draft genome for the cacao thread blight pathogen Marasmius crinis-equi.</title>
        <authorList>
            <person name="Cohen S.P."/>
            <person name="Baruah I.K."/>
            <person name="Amoako-Attah I."/>
            <person name="Bukari Y."/>
            <person name="Meinhardt L.W."/>
            <person name="Bailey B.A."/>
        </authorList>
    </citation>
    <scope>NUCLEOTIDE SEQUENCE [LARGE SCALE GENOMIC DNA]</scope>
    <source>
        <strain evidence="2 3">GH-76</strain>
    </source>
</reference>